<name>A0A0B7BXX3_9EUPU</name>
<proteinExistence type="predicted"/>
<gene>
    <name evidence="1" type="primary">ORF216987</name>
</gene>
<protein>
    <submittedName>
        <fullName evidence="1">Uncharacterized protein</fullName>
    </submittedName>
</protein>
<dbReference type="EMBL" id="HACG01050952">
    <property type="protein sequence ID" value="CEK97823.1"/>
    <property type="molecule type" value="Transcribed_RNA"/>
</dbReference>
<reference evidence="1" key="1">
    <citation type="submission" date="2014-12" db="EMBL/GenBank/DDBJ databases">
        <title>Insight into the proteome of Arion vulgaris.</title>
        <authorList>
            <person name="Aradska J."/>
            <person name="Bulat T."/>
            <person name="Smidak R."/>
            <person name="Sarate P."/>
            <person name="Gangsoo J."/>
            <person name="Sialana F."/>
            <person name="Bilban M."/>
            <person name="Lubec G."/>
        </authorList>
    </citation>
    <scope>NUCLEOTIDE SEQUENCE</scope>
    <source>
        <tissue evidence="1">Skin</tissue>
    </source>
</reference>
<sequence length="71" mass="8579">LYSEYVDDTCKSEEIDDICVQNKLISIFRITEWNVYLRRNVQNRICTQNNHLEYASNNQKICIQNNQMEYV</sequence>
<evidence type="ECO:0000313" key="1">
    <source>
        <dbReference type="EMBL" id="CEK97823.1"/>
    </source>
</evidence>
<accession>A0A0B7BXX3</accession>
<dbReference type="AlphaFoldDB" id="A0A0B7BXX3"/>
<feature type="non-terminal residue" evidence="1">
    <location>
        <position position="1"/>
    </location>
</feature>
<organism evidence="1">
    <name type="scientific">Arion vulgaris</name>
    <dbReference type="NCBI Taxonomy" id="1028688"/>
    <lineage>
        <taxon>Eukaryota</taxon>
        <taxon>Metazoa</taxon>
        <taxon>Spiralia</taxon>
        <taxon>Lophotrochozoa</taxon>
        <taxon>Mollusca</taxon>
        <taxon>Gastropoda</taxon>
        <taxon>Heterobranchia</taxon>
        <taxon>Euthyneura</taxon>
        <taxon>Panpulmonata</taxon>
        <taxon>Eupulmonata</taxon>
        <taxon>Stylommatophora</taxon>
        <taxon>Helicina</taxon>
        <taxon>Arionoidea</taxon>
        <taxon>Arionidae</taxon>
        <taxon>Arion</taxon>
    </lineage>
</organism>